<gene>
    <name evidence="1" type="ORF">TrLO_g4409</name>
</gene>
<name>A0A9W7DQG2_9STRA</name>
<accession>A0A9W7DQG2</accession>
<sequence>MHTPEFRIQFVDSVHVQTLMVLRVAMKGWSAAADVLIDEEVRSGELIVHGGKDVNYQDTRARRERRKLATRVIFLLNITKVGEYAGMFAANLVVVDIPEGVESICQYAFDNCTSLTTVSFHTTLKLLVRQSFECCSSLENVDLLHTTFKN</sequence>
<comment type="caution">
    <text evidence="1">The sequence shown here is derived from an EMBL/GenBank/DDBJ whole genome shotgun (WGS) entry which is preliminary data.</text>
</comment>
<reference evidence="2" key="1">
    <citation type="journal article" date="2023" name="Commun. Biol.">
        <title>Genome analysis of Parmales, the sister group of diatoms, reveals the evolutionary specialization of diatoms from phago-mixotrophs to photoautotrophs.</title>
        <authorList>
            <person name="Ban H."/>
            <person name="Sato S."/>
            <person name="Yoshikawa S."/>
            <person name="Yamada K."/>
            <person name="Nakamura Y."/>
            <person name="Ichinomiya M."/>
            <person name="Sato N."/>
            <person name="Blanc-Mathieu R."/>
            <person name="Endo H."/>
            <person name="Kuwata A."/>
            <person name="Ogata H."/>
        </authorList>
    </citation>
    <scope>NUCLEOTIDE SEQUENCE [LARGE SCALE GENOMIC DNA]</scope>
    <source>
        <strain evidence="2">NIES 3700</strain>
    </source>
</reference>
<organism evidence="1 2">
    <name type="scientific">Triparma laevis f. longispina</name>
    <dbReference type="NCBI Taxonomy" id="1714387"/>
    <lineage>
        <taxon>Eukaryota</taxon>
        <taxon>Sar</taxon>
        <taxon>Stramenopiles</taxon>
        <taxon>Ochrophyta</taxon>
        <taxon>Bolidophyceae</taxon>
        <taxon>Parmales</taxon>
        <taxon>Triparmaceae</taxon>
        <taxon>Triparma</taxon>
    </lineage>
</organism>
<dbReference type="Pfam" id="PF13306">
    <property type="entry name" value="LRR_5"/>
    <property type="match status" value="1"/>
</dbReference>
<evidence type="ECO:0000313" key="2">
    <source>
        <dbReference type="Proteomes" id="UP001165122"/>
    </source>
</evidence>
<dbReference type="Proteomes" id="UP001165122">
    <property type="component" value="Unassembled WGS sequence"/>
</dbReference>
<keyword evidence="2" id="KW-1185">Reference proteome</keyword>
<dbReference type="AlphaFoldDB" id="A0A9W7DQG2"/>
<dbReference type="EMBL" id="BRXW01000417">
    <property type="protein sequence ID" value="GMH52399.1"/>
    <property type="molecule type" value="Genomic_DNA"/>
</dbReference>
<dbReference type="Gene3D" id="3.80.10.10">
    <property type="entry name" value="Ribonuclease Inhibitor"/>
    <property type="match status" value="1"/>
</dbReference>
<dbReference type="InterPro" id="IPR026906">
    <property type="entry name" value="LRR_5"/>
</dbReference>
<evidence type="ECO:0000313" key="1">
    <source>
        <dbReference type="EMBL" id="GMH52399.1"/>
    </source>
</evidence>
<proteinExistence type="predicted"/>
<protein>
    <submittedName>
        <fullName evidence="1">Uncharacterized protein</fullName>
    </submittedName>
</protein>
<dbReference type="InterPro" id="IPR032675">
    <property type="entry name" value="LRR_dom_sf"/>
</dbReference>